<protein>
    <submittedName>
        <fullName evidence="1">Uncharacterized protein</fullName>
    </submittedName>
</protein>
<reference evidence="1" key="1">
    <citation type="journal article" date="2013" name="J. Plant Res.">
        <title>Effect of fungi and light on seed germination of three Opuntia species from semiarid lands of central Mexico.</title>
        <authorList>
            <person name="Delgado-Sanchez P."/>
            <person name="Jimenez-Bremont J.F."/>
            <person name="Guerrero-Gonzalez Mde L."/>
            <person name="Flores J."/>
        </authorList>
    </citation>
    <scope>NUCLEOTIDE SEQUENCE</scope>
    <source>
        <tissue evidence="1">Cladode</tissue>
    </source>
</reference>
<sequence>MNLQLRREVAEEEVIVNIPLIHPKQRLLRIPYTTRMINLLFRHHRDFSQPRRLFSGFYTTSTSSSGSSLSFQPSLYDKILWNKNIHNFFKNKKEGEKNSINVSCVAEE</sequence>
<organism evidence="1">
    <name type="scientific">Opuntia streptacantha</name>
    <name type="common">Prickly pear cactus</name>
    <name type="synonym">Opuntia cardona</name>
    <dbReference type="NCBI Taxonomy" id="393608"/>
    <lineage>
        <taxon>Eukaryota</taxon>
        <taxon>Viridiplantae</taxon>
        <taxon>Streptophyta</taxon>
        <taxon>Embryophyta</taxon>
        <taxon>Tracheophyta</taxon>
        <taxon>Spermatophyta</taxon>
        <taxon>Magnoliopsida</taxon>
        <taxon>eudicotyledons</taxon>
        <taxon>Gunneridae</taxon>
        <taxon>Pentapetalae</taxon>
        <taxon>Caryophyllales</taxon>
        <taxon>Cactineae</taxon>
        <taxon>Cactaceae</taxon>
        <taxon>Opuntioideae</taxon>
        <taxon>Opuntia</taxon>
    </lineage>
</organism>
<reference evidence="1" key="2">
    <citation type="submission" date="2020-07" db="EMBL/GenBank/DDBJ databases">
        <authorList>
            <person name="Vera ALvarez R."/>
            <person name="Arias-Moreno D.M."/>
            <person name="Jimenez-Jacinto V."/>
            <person name="Jimenez-Bremont J.F."/>
            <person name="Swaminathan K."/>
            <person name="Moose S.P."/>
            <person name="Guerrero-Gonzalez M.L."/>
            <person name="Marino-Ramirez L."/>
            <person name="Landsman D."/>
            <person name="Rodriguez-Kessler M."/>
            <person name="Delgado-Sanchez P."/>
        </authorList>
    </citation>
    <scope>NUCLEOTIDE SEQUENCE</scope>
    <source>
        <tissue evidence="1">Cladode</tissue>
    </source>
</reference>
<name>A0A7C9DDN6_OPUST</name>
<dbReference type="EMBL" id="GISG01100701">
    <property type="protein sequence ID" value="MBA4636524.1"/>
    <property type="molecule type" value="Transcribed_RNA"/>
</dbReference>
<accession>A0A7C9DDN6</accession>
<dbReference type="AlphaFoldDB" id="A0A7C9DDN6"/>
<proteinExistence type="predicted"/>
<evidence type="ECO:0000313" key="1">
    <source>
        <dbReference type="EMBL" id="MBA4636524.1"/>
    </source>
</evidence>